<accession>A0ABQ6MYT5</accession>
<name>A0ABQ6MYT5_9STRA</name>
<comment type="caution">
    <text evidence="3">The sequence shown here is derived from an EMBL/GenBank/DDBJ whole genome shotgun (WGS) entry which is preliminary data.</text>
</comment>
<dbReference type="Pfam" id="PF02919">
    <property type="entry name" value="Topoisom_I_N"/>
    <property type="match status" value="1"/>
</dbReference>
<dbReference type="InterPro" id="IPR013030">
    <property type="entry name" value="DNA_topo_DNA_db_N_dom2"/>
</dbReference>
<protein>
    <recommendedName>
        <fullName evidence="2">DNA topoisomerase I DNA binding eukaryotic-type domain-containing protein</fullName>
    </recommendedName>
</protein>
<gene>
    <name evidence="3" type="ORF">TeGR_g3645</name>
</gene>
<proteinExistence type="predicted"/>
<feature type="compositionally biased region" description="Pro residues" evidence="1">
    <location>
        <begin position="1"/>
        <end position="10"/>
    </location>
</feature>
<dbReference type="EMBL" id="BRYB01000692">
    <property type="protein sequence ID" value="GMI35555.1"/>
    <property type="molecule type" value="Genomic_DNA"/>
</dbReference>
<feature type="non-terminal residue" evidence="3">
    <location>
        <position position="289"/>
    </location>
</feature>
<dbReference type="PANTHER" id="PTHR31032:SF1">
    <property type="entry name" value="PGR5-LIKE PROTEIN 1B, CHLOROPLASTIC"/>
    <property type="match status" value="1"/>
</dbReference>
<evidence type="ECO:0000313" key="3">
    <source>
        <dbReference type="EMBL" id="GMI35555.1"/>
    </source>
</evidence>
<organism evidence="3 4">
    <name type="scientific">Tetraparma gracilis</name>
    <dbReference type="NCBI Taxonomy" id="2962635"/>
    <lineage>
        <taxon>Eukaryota</taxon>
        <taxon>Sar</taxon>
        <taxon>Stramenopiles</taxon>
        <taxon>Ochrophyta</taxon>
        <taxon>Bolidophyceae</taxon>
        <taxon>Parmales</taxon>
        <taxon>Triparmaceae</taxon>
        <taxon>Tetraparma</taxon>
    </lineage>
</organism>
<dbReference type="Proteomes" id="UP001165060">
    <property type="component" value="Unassembled WGS sequence"/>
</dbReference>
<keyword evidence="4" id="KW-1185">Reference proteome</keyword>
<dbReference type="PANTHER" id="PTHR31032">
    <property type="entry name" value="PGR5-LIKE PROTEIN 1B, CHLOROPLASTIC"/>
    <property type="match status" value="1"/>
</dbReference>
<evidence type="ECO:0000256" key="1">
    <source>
        <dbReference type="SAM" id="MobiDB-lite"/>
    </source>
</evidence>
<evidence type="ECO:0000259" key="2">
    <source>
        <dbReference type="Pfam" id="PF02919"/>
    </source>
</evidence>
<evidence type="ECO:0000313" key="4">
    <source>
        <dbReference type="Proteomes" id="UP001165060"/>
    </source>
</evidence>
<reference evidence="3 4" key="1">
    <citation type="journal article" date="2023" name="Commun. Biol.">
        <title>Genome analysis of Parmales, the sister group of diatoms, reveals the evolutionary specialization of diatoms from phago-mixotrophs to photoautotrophs.</title>
        <authorList>
            <person name="Ban H."/>
            <person name="Sato S."/>
            <person name="Yoshikawa S."/>
            <person name="Yamada K."/>
            <person name="Nakamura Y."/>
            <person name="Ichinomiya M."/>
            <person name="Sato N."/>
            <person name="Blanc-Mathieu R."/>
            <person name="Endo H."/>
            <person name="Kuwata A."/>
            <person name="Ogata H."/>
        </authorList>
    </citation>
    <scope>NUCLEOTIDE SEQUENCE [LARGE SCALE GENOMIC DNA]</scope>
</reference>
<sequence length="289" mass="32418">MRRPPPPLREAPPGGDEATPSAAEDPVSTTTPAKVKELALDLASGRLLENELSDPCDPDRGDEYCPLDGKTGERIRLTLEEKEKIYMDAVQSFYFSNRELLPQQEFDLLKEDLSWNGSPVISMNRREQAFLNAKRAYLAGEPSLSDEAFDGLKAELRAEKSKFAVSTEPRCYIDTGICTVTLQEDKLRDLILYLPAAAAATLVWTEVGYEFFNLFDVHFIEPPGTFRGRGEHPKMGMIKQRVAPEQVLVNFSTEAPPPRCSVPGHAWGEVRHDPNVQWLSNWKENINGQ</sequence>
<feature type="region of interest" description="Disordered" evidence="1">
    <location>
        <begin position="1"/>
        <end position="32"/>
    </location>
</feature>
<dbReference type="InterPro" id="IPR039987">
    <property type="entry name" value="PGRL1"/>
</dbReference>
<dbReference type="Gene3D" id="2.170.11.10">
    <property type="entry name" value="DNA Topoisomerase I, domain 2"/>
    <property type="match status" value="1"/>
</dbReference>
<dbReference type="InterPro" id="IPR036202">
    <property type="entry name" value="TopoI_DNA-bd_euk_N_sf"/>
</dbReference>
<dbReference type="SUPFAM" id="SSF56741">
    <property type="entry name" value="Eukaryotic DNA topoisomerase I, N-terminal DNA-binding fragment"/>
    <property type="match status" value="1"/>
</dbReference>
<dbReference type="InterPro" id="IPR008336">
    <property type="entry name" value="TopoI_DNA-bd_euk"/>
</dbReference>
<feature type="domain" description="DNA topoisomerase I DNA binding eukaryotic-type" evidence="2">
    <location>
        <begin position="220"/>
        <end position="289"/>
    </location>
</feature>